<dbReference type="CDD" id="cd22954">
    <property type="entry name" value="PLL_lectin"/>
    <property type="match status" value="1"/>
</dbReference>
<evidence type="ECO:0000256" key="1">
    <source>
        <dbReference type="ARBA" id="ARBA00022581"/>
    </source>
</evidence>
<dbReference type="InterPro" id="IPR002502">
    <property type="entry name" value="Amidase_domain"/>
</dbReference>
<feature type="compositionally biased region" description="Pro residues" evidence="2">
    <location>
        <begin position="362"/>
        <end position="376"/>
    </location>
</feature>
<dbReference type="Gene3D" id="2.120.10.70">
    <property type="entry name" value="Fucose-specific lectin"/>
    <property type="match status" value="1"/>
</dbReference>
<dbReference type="Pfam" id="PF26607">
    <property type="entry name" value="DUF8189"/>
    <property type="match status" value="1"/>
</dbReference>
<dbReference type="SUPFAM" id="SSF89372">
    <property type="entry name" value="Fucose-specific lectin"/>
    <property type="match status" value="2"/>
</dbReference>
<comment type="caution">
    <text evidence="4">The sequence shown here is derived from an EMBL/GenBank/DDBJ whole genome shotgun (WGS) entry which is preliminary data.</text>
</comment>
<dbReference type="Proteomes" id="UP001501218">
    <property type="component" value="Unassembled WGS sequence"/>
</dbReference>
<evidence type="ECO:0000313" key="4">
    <source>
        <dbReference type="EMBL" id="GAA2346881.1"/>
    </source>
</evidence>
<dbReference type="SUPFAM" id="SSF55846">
    <property type="entry name" value="N-acetylmuramoyl-L-alanine amidase-like"/>
    <property type="match status" value="1"/>
</dbReference>
<feature type="compositionally biased region" description="Pro residues" evidence="2">
    <location>
        <begin position="187"/>
        <end position="235"/>
    </location>
</feature>
<sequence length="741" mass="78472">MPQPLVWLVDVLRRAGLNVLETDGWRDRAAAGDPPAPIGVLQHHTATVTTPENPAPTVGMCSNGRPDLDGPLCNALIGLDGAIHLIAAGRANHAGEAKASGPMPAAGSGNGIYIGFEWDYQGVQQHPSREQYDAAVRATAAVLHYLNVPAEHARGHKETSVTGKIDPGHVDMNRFRQHVGDAMIQPNPDPQPPPQGRPPQPPPPQRGQPPQPPTPPPLPPIPDSPSPRGGPPGPPDPAVMRVVFLVGKHLNVSDFVMLAGFEAGLVESQMSNLNWGDKSSLGVFQQRPEWWGKPEQIMDVRYAARKFFEKAVQEEGNRHPSAGALAQAVQQSGFGGRYDEREAEAKKLIADTERAVLGTPHQPHPPQGQPQPPQNGHPPQQGQQPPRPPRGKRPPASKPPVPPRPAPEPVVPTVFGSWVLPSADGALWAFASSVEGEVVTAWQVEAGGDWVGWLGIGGDPEGRPVVVREPSGAMTVFVRDHNGEVITSTCVKPGAKWGPWIGLRGDIAADPVAVVRPDGAMALYAVGRDGKLHTASQAGRGGHWTDWVEQDGELIGRPAVSLSDGGEVSVFARNSQREVVFCARGTAGAGWSDWQSLGGSMSGDPVVTTLPDGLVVLLVVGDDDQLYVMSRPGEGGTWSALGGDFTGTPAIALNQHGRVQVFARGSNGEMHTAEQLTDEGGWSAWTGIGGDLEGDPVAVSRPDGTCALFAVGRSGDMHTTAQPGPDMPWEPWKELLDSLEA</sequence>
<feature type="region of interest" description="Disordered" evidence="2">
    <location>
        <begin position="182"/>
        <end position="235"/>
    </location>
</feature>
<name>A0ABP5T758_9PSEU</name>
<evidence type="ECO:0000259" key="3">
    <source>
        <dbReference type="SMART" id="SM00644"/>
    </source>
</evidence>
<dbReference type="InterPro" id="IPR058502">
    <property type="entry name" value="PLL-like_beta-prop"/>
</dbReference>
<dbReference type="PANTHER" id="PTHR13037">
    <property type="entry name" value="FORMIN"/>
    <property type="match status" value="1"/>
</dbReference>
<gene>
    <name evidence="4" type="ORF">GCM10009854_24810</name>
</gene>
<feature type="domain" description="N-acetylmuramoyl-L-alanine amidase" evidence="3">
    <location>
        <begin position="25"/>
        <end position="168"/>
    </location>
</feature>
<proteinExistence type="predicted"/>
<dbReference type="Pfam" id="PF01510">
    <property type="entry name" value="Amidase_2"/>
    <property type="match status" value="1"/>
</dbReference>
<dbReference type="EMBL" id="BAAARA010000007">
    <property type="protein sequence ID" value="GAA2346881.1"/>
    <property type="molecule type" value="Genomic_DNA"/>
</dbReference>
<accession>A0ABP5T758</accession>
<dbReference type="RefSeq" id="WP_344130487.1">
    <property type="nucleotide sequence ID" value="NZ_BAAARA010000007.1"/>
</dbReference>
<dbReference type="Gene3D" id="3.40.80.10">
    <property type="entry name" value="Peptidoglycan recognition protein-like"/>
    <property type="match status" value="1"/>
</dbReference>
<dbReference type="InterPro" id="IPR036505">
    <property type="entry name" value="Amidase/PGRP_sf"/>
</dbReference>
<evidence type="ECO:0000256" key="2">
    <source>
        <dbReference type="SAM" id="MobiDB-lite"/>
    </source>
</evidence>
<evidence type="ECO:0000313" key="5">
    <source>
        <dbReference type="Proteomes" id="UP001501218"/>
    </source>
</evidence>
<organism evidence="4 5">
    <name type="scientific">Saccharopolyspora halophila</name>
    <dbReference type="NCBI Taxonomy" id="405551"/>
    <lineage>
        <taxon>Bacteria</taxon>
        <taxon>Bacillati</taxon>
        <taxon>Actinomycetota</taxon>
        <taxon>Actinomycetes</taxon>
        <taxon>Pseudonocardiales</taxon>
        <taxon>Pseudonocardiaceae</taxon>
        <taxon>Saccharopolyspora</taxon>
    </lineage>
</organism>
<dbReference type="SMART" id="SM00644">
    <property type="entry name" value="Ami_2"/>
    <property type="match status" value="1"/>
</dbReference>
<reference evidence="5" key="1">
    <citation type="journal article" date="2019" name="Int. J. Syst. Evol. Microbiol.">
        <title>The Global Catalogue of Microorganisms (GCM) 10K type strain sequencing project: providing services to taxonomists for standard genome sequencing and annotation.</title>
        <authorList>
            <consortium name="The Broad Institute Genomics Platform"/>
            <consortium name="The Broad Institute Genome Sequencing Center for Infectious Disease"/>
            <person name="Wu L."/>
            <person name="Ma J."/>
        </authorList>
    </citation>
    <scope>NUCLEOTIDE SEQUENCE [LARGE SCALE GENOMIC DNA]</scope>
    <source>
        <strain evidence="5">JCM 16221</strain>
    </source>
</reference>
<protein>
    <recommendedName>
        <fullName evidence="3">N-acetylmuramoyl-L-alanine amidase domain-containing protein</fullName>
    </recommendedName>
</protein>
<keyword evidence="5" id="KW-1185">Reference proteome</keyword>
<keyword evidence="1" id="KW-0945">Host-virus interaction</keyword>
<feature type="compositionally biased region" description="Pro residues" evidence="2">
    <location>
        <begin position="396"/>
        <end position="408"/>
    </location>
</feature>
<feature type="region of interest" description="Disordered" evidence="2">
    <location>
        <begin position="357"/>
        <end position="408"/>
    </location>
</feature>
<dbReference type="PANTHER" id="PTHR13037:SF24">
    <property type="entry name" value="POLYCOMB PROTEIN PCL-RELATED"/>
    <property type="match status" value="1"/>
</dbReference>